<comment type="caution">
    <text evidence="2">The sequence shown here is derived from an EMBL/GenBank/DDBJ whole genome shotgun (WGS) entry which is preliminary data.</text>
</comment>
<evidence type="ECO:0000313" key="3">
    <source>
        <dbReference type="Proteomes" id="UP000286246"/>
    </source>
</evidence>
<gene>
    <name evidence="2" type="ORF">DFQ12_1131</name>
</gene>
<dbReference type="OrthoDB" id="1467516at2"/>
<sequence>MYSREEVKQLKQLFWTKFGQFMSLHASADGEKVNWVNYKTGIKQLYFKMDADKKAAKIAITWSHTDAGIRALMAEQFLQYKNLLHDILGEEWEWDMGGCDEYGKPICQIYKTLEGHSIFKETEWGELITFFKPRMIALDEFWSSAKYAFDIFK</sequence>
<dbReference type="Pfam" id="PF14088">
    <property type="entry name" value="DUF4268"/>
    <property type="match status" value="1"/>
</dbReference>
<evidence type="ECO:0000259" key="1">
    <source>
        <dbReference type="Pfam" id="PF14088"/>
    </source>
</evidence>
<reference evidence="2 3" key="1">
    <citation type="submission" date="2018-09" db="EMBL/GenBank/DDBJ databases">
        <title>Genomic Encyclopedia of Type Strains, Phase III (KMG-III): the genomes of soil and plant-associated and newly described type strains.</title>
        <authorList>
            <person name="Whitman W."/>
        </authorList>
    </citation>
    <scope>NUCLEOTIDE SEQUENCE [LARGE SCALE GENOMIC DNA]</scope>
    <source>
        <strain evidence="2 3">CECT 7938</strain>
    </source>
</reference>
<accession>A0A420BI16</accession>
<name>A0A420BI16_SPHD1</name>
<feature type="domain" description="DUF4268" evidence="1">
    <location>
        <begin position="10"/>
        <end position="144"/>
    </location>
</feature>
<dbReference type="InterPro" id="IPR025364">
    <property type="entry name" value="DUF4268"/>
</dbReference>
<proteinExistence type="predicted"/>
<evidence type="ECO:0000313" key="2">
    <source>
        <dbReference type="EMBL" id="RKE56275.1"/>
    </source>
</evidence>
<organism evidence="2 3">
    <name type="scientific">Sphingobacterium detergens</name>
    <dbReference type="NCBI Taxonomy" id="1145106"/>
    <lineage>
        <taxon>Bacteria</taxon>
        <taxon>Pseudomonadati</taxon>
        <taxon>Bacteroidota</taxon>
        <taxon>Sphingobacteriia</taxon>
        <taxon>Sphingobacteriales</taxon>
        <taxon>Sphingobacteriaceae</taxon>
        <taxon>Sphingobacterium</taxon>
    </lineage>
</organism>
<dbReference type="RefSeq" id="WP_120257967.1">
    <property type="nucleotide sequence ID" value="NZ_RAPY01000001.1"/>
</dbReference>
<dbReference type="Proteomes" id="UP000286246">
    <property type="component" value="Unassembled WGS sequence"/>
</dbReference>
<protein>
    <submittedName>
        <fullName evidence="2">Uncharacterized protein DUF4268</fullName>
    </submittedName>
</protein>
<dbReference type="EMBL" id="RAPY01000001">
    <property type="protein sequence ID" value="RKE56275.1"/>
    <property type="molecule type" value="Genomic_DNA"/>
</dbReference>
<keyword evidence="3" id="KW-1185">Reference proteome</keyword>
<dbReference type="AlphaFoldDB" id="A0A420BI16"/>